<evidence type="ECO:0000313" key="2">
    <source>
        <dbReference type="Proteomes" id="UP001172680"/>
    </source>
</evidence>
<dbReference type="EMBL" id="JAPDRP010000018">
    <property type="protein sequence ID" value="KAJ9639907.1"/>
    <property type="molecule type" value="Genomic_DNA"/>
</dbReference>
<accession>A0ACC2YXA5</accession>
<protein>
    <submittedName>
        <fullName evidence="1">Uncharacterized protein</fullName>
    </submittedName>
</protein>
<proteinExistence type="predicted"/>
<reference evidence="1" key="1">
    <citation type="submission" date="2022-10" db="EMBL/GenBank/DDBJ databases">
        <title>Culturing micro-colonial fungi from biological soil crusts in the Mojave desert and describing Neophaeococcomyces mojavensis, and introducing the new genera and species Taxawa tesnikishii.</title>
        <authorList>
            <person name="Kurbessoian T."/>
            <person name="Stajich J.E."/>
        </authorList>
    </citation>
    <scope>NUCLEOTIDE SEQUENCE</scope>
    <source>
        <strain evidence="1">JES_115</strain>
    </source>
</reference>
<evidence type="ECO:0000313" key="1">
    <source>
        <dbReference type="EMBL" id="KAJ9639907.1"/>
    </source>
</evidence>
<comment type="caution">
    <text evidence="1">The sequence shown here is derived from an EMBL/GenBank/DDBJ whole genome shotgun (WGS) entry which is preliminary data.</text>
</comment>
<dbReference type="Proteomes" id="UP001172680">
    <property type="component" value="Unassembled WGS sequence"/>
</dbReference>
<sequence length="524" mass="58154">MSKSQQPIRPTAAYNRSVEGLRHQEYPMLKDKAYLDHGGATLCAKSLIQGFSNDLITNLYGNPHSDSSPSHLSGTRVDAIRERTLRFFNADPRDFDLIFTANATAAIKLVMDSFRDFAIRNATPGFWYGYHRDAHTSLVGIREVTEGLHRCFHSDAEVEEWIDEEDDTSSVDEKRQVRLFAYPGQSNMTGRRLPLTWPNRIRQSKRGKTTFSLLDAAALATTAPLDLSVESNAPDFITISFYKIFGFPNVGALIVRKRAGHMLQQRRYFGGGTVDMLEDGTLPFHSIFALDHAISVHQRLYGSMARISSHTAYLSKLLFDSLSTLAHLNGQPAIQIYKDDSAVYGDPKTQGATIAFNVLRADGTPIGYADVEKAADKHGIYVRSGGLCNPGGVATYLGWEPWEMKAAYTAGHRCSRPTQIVQGKLTGVVRASLGAMSTIADVERLVAFVTETYIQRRLDPEQVIIHLVPTSKTMLFTSRDVTLPKEDAAGGCELKRSSKARRWARDVYGLVKTRSKGVLLVETL</sequence>
<organism evidence="1 2">
    <name type="scientific">Coniosporium tulheliwenetii</name>
    <dbReference type="NCBI Taxonomy" id="3383036"/>
    <lineage>
        <taxon>Eukaryota</taxon>
        <taxon>Fungi</taxon>
        <taxon>Dikarya</taxon>
        <taxon>Ascomycota</taxon>
        <taxon>Pezizomycotina</taxon>
        <taxon>Dothideomycetes</taxon>
        <taxon>Dothideomycetes incertae sedis</taxon>
        <taxon>Coniosporium</taxon>
    </lineage>
</organism>
<keyword evidence="2" id="KW-1185">Reference proteome</keyword>
<name>A0ACC2YXA5_9PEZI</name>
<gene>
    <name evidence="1" type="ORF">H2199_006140</name>
</gene>